<name>A0A9X0BM07_9EURO</name>
<evidence type="ECO:0000313" key="2">
    <source>
        <dbReference type="Proteomes" id="UP001148312"/>
    </source>
</evidence>
<dbReference type="AlphaFoldDB" id="A0A9X0BM07"/>
<evidence type="ECO:0000313" key="1">
    <source>
        <dbReference type="EMBL" id="KAJ5471953.1"/>
    </source>
</evidence>
<gene>
    <name evidence="1" type="ORF">N7539_008522</name>
</gene>
<accession>A0A9X0BM07</accession>
<dbReference type="SUPFAM" id="SSF53335">
    <property type="entry name" value="S-adenosyl-L-methionine-dependent methyltransferases"/>
    <property type="match status" value="1"/>
</dbReference>
<evidence type="ECO:0008006" key="3">
    <source>
        <dbReference type="Google" id="ProtNLM"/>
    </source>
</evidence>
<dbReference type="RefSeq" id="XP_056786499.1">
    <property type="nucleotide sequence ID" value="XM_056938117.1"/>
</dbReference>
<dbReference type="Gene3D" id="3.40.50.150">
    <property type="entry name" value="Vaccinia Virus protein VP39"/>
    <property type="match status" value="1"/>
</dbReference>
<dbReference type="Proteomes" id="UP001148312">
    <property type="component" value="Unassembled WGS sequence"/>
</dbReference>
<dbReference type="GeneID" id="81628367"/>
<protein>
    <recommendedName>
        <fullName evidence="3">Ribosomal RNA methyltransferase FtsJ domain-containing protein</fullName>
    </recommendedName>
</protein>
<reference evidence="1" key="1">
    <citation type="submission" date="2022-12" db="EMBL/GenBank/DDBJ databases">
        <authorList>
            <person name="Petersen C."/>
        </authorList>
    </citation>
    <scope>NUCLEOTIDE SEQUENCE</scope>
    <source>
        <strain evidence="1">IBT 30728</strain>
    </source>
</reference>
<proteinExistence type="predicted"/>
<sequence>MAPGGFTATAKARLPGSLIHAFTLPPEVGGYDVMARGACQNIIYGDITMYPKEMGYEEEIPTGHTDFKNFEISRPFPGNLYDLIICGGAVARDQPRDVYRNDCESRRLTVSQLVFAMNRLKLGGSLILLLQRIESWDTVCILHAFNEFSTIQLYKHPKAHAIKSSFYLVAKNVNLDHDAAKESIAYWKALWKYLTFKESRPIALPESKLYRSDDASVRILREKFGPKFLNIAQPIWEIQAEALRKAPFI</sequence>
<keyword evidence="2" id="KW-1185">Reference proteome</keyword>
<reference evidence="1" key="2">
    <citation type="journal article" date="2023" name="IMA Fungus">
        <title>Comparative genomic study of the Penicillium genus elucidates a diverse pangenome and 15 lateral gene transfer events.</title>
        <authorList>
            <person name="Petersen C."/>
            <person name="Sorensen T."/>
            <person name="Nielsen M.R."/>
            <person name="Sondergaard T.E."/>
            <person name="Sorensen J.L."/>
            <person name="Fitzpatrick D.A."/>
            <person name="Frisvad J.C."/>
            <person name="Nielsen K.L."/>
        </authorList>
    </citation>
    <scope>NUCLEOTIDE SEQUENCE</scope>
    <source>
        <strain evidence="1">IBT 30728</strain>
    </source>
</reference>
<dbReference type="InterPro" id="IPR029063">
    <property type="entry name" value="SAM-dependent_MTases_sf"/>
</dbReference>
<comment type="caution">
    <text evidence="1">The sequence shown here is derived from an EMBL/GenBank/DDBJ whole genome shotgun (WGS) entry which is preliminary data.</text>
</comment>
<organism evidence="1 2">
    <name type="scientific">Penicillium diatomitis</name>
    <dbReference type="NCBI Taxonomy" id="2819901"/>
    <lineage>
        <taxon>Eukaryota</taxon>
        <taxon>Fungi</taxon>
        <taxon>Dikarya</taxon>
        <taxon>Ascomycota</taxon>
        <taxon>Pezizomycotina</taxon>
        <taxon>Eurotiomycetes</taxon>
        <taxon>Eurotiomycetidae</taxon>
        <taxon>Eurotiales</taxon>
        <taxon>Aspergillaceae</taxon>
        <taxon>Penicillium</taxon>
    </lineage>
</organism>
<dbReference type="EMBL" id="JAPWDQ010000013">
    <property type="protein sequence ID" value="KAJ5471953.1"/>
    <property type="molecule type" value="Genomic_DNA"/>
</dbReference>